<accession>A0AAD3MHM1</accession>
<dbReference type="PANTHER" id="PTHR23351:SF51">
    <property type="entry name" value="BASIC LEUCINE ZIPPER TRANSCRIPTIONAL FACTOR ATF-LIKE"/>
    <property type="match status" value="1"/>
</dbReference>
<protein>
    <submittedName>
        <fullName evidence="3">Endochitinase A-like protein</fullName>
    </submittedName>
</protein>
<dbReference type="SMART" id="SM00338">
    <property type="entry name" value="BRLZ"/>
    <property type="match status" value="1"/>
</dbReference>
<dbReference type="PROSITE" id="PS50217">
    <property type="entry name" value="BZIP"/>
    <property type="match status" value="1"/>
</dbReference>
<dbReference type="Proteomes" id="UP001279410">
    <property type="component" value="Unassembled WGS sequence"/>
</dbReference>
<dbReference type="Gene3D" id="1.20.5.170">
    <property type="match status" value="1"/>
</dbReference>
<dbReference type="SUPFAM" id="SSF57959">
    <property type="entry name" value="Leucine zipper domain"/>
    <property type="match status" value="1"/>
</dbReference>
<dbReference type="CDD" id="cd14701">
    <property type="entry name" value="bZIP_BATF"/>
    <property type="match status" value="1"/>
</dbReference>
<dbReference type="GO" id="GO:0000981">
    <property type="term" value="F:DNA-binding transcription factor activity, RNA polymerase II-specific"/>
    <property type="evidence" value="ECO:0007669"/>
    <property type="project" value="TreeGrafter"/>
</dbReference>
<evidence type="ECO:0000313" key="4">
    <source>
        <dbReference type="Proteomes" id="UP001279410"/>
    </source>
</evidence>
<dbReference type="PANTHER" id="PTHR23351">
    <property type="entry name" value="FOS TRANSCRIPTION FACTOR-RELATED"/>
    <property type="match status" value="1"/>
</dbReference>
<dbReference type="PRINTS" id="PR00042">
    <property type="entry name" value="LEUZIPPRFOS"/>
</dbReference>
<gene>
    <name evidence="3" type="ORF">AKAME5_000635300</name>
</gene>
<dbReference type="GO" id="GO:0005634">
    <property type="term" value="C:nucleus"/>
    <property type="evidence" value="ECO:0007669"/>
    <property type="project" value="TreeGrafter"/>
</dbReference>
<feature type="region of interest" description="Disordered" evidence="1">
    <location>
        <begin position="157"/>
        <end position="177"/>
    </location>
</feature>
<sequence>MKIHPVFGKAVSLPTSRLSGLLLDGREGREMSPLLMDTGYEPNSPGSLSAEDCNSNTAGSEREGEGQQVENTGKKRRDKNRDAARKTRRKQTERADELHEELQRLERSNSALQKEIAALKKDLNHYTTALAHHEPYCRLRASGSSSSAATCISVSPSAECQTSSSPPRVTPQASSSTLAAAPSISTSLTSGLVLQTFDCVENPHLSPPTSAAAATTLASASGSSAELVIASASSSSSPVTVPYSASFSTLPAPHSLFSEELPITSKPANVMPVCSSLSTVAQPHSGHNTIHETSSVPANACFSALNSETLDAFLMKQTSFLTAPSDMVAPYSHLMGEHEGLVAHGCPMNLPQLHPGQFSGNPNNSSQQCALLPSTPQTPALQSLTVTSQANLERPPASAFKPSYRQQMTPNPAHASLLSLLTTPCPLNISQTTSTNSSDRAVFQPPPPSLPLSGDPTSDLSLSDFLEINDWILSGNNNQ</sequence>
<feature type="compositionally biased region" description="Basic and acidic residues" evidence="1">
    <location>
        <begin position="79"/>
        <end position="102"/>
    </location>
</feature>
<feature type="region of interest" description="Disordered" evidence="1">
    <location>
        <begin position="430"/>
        <end position="456"/>
    </location>
</feature>
<dbReference type="GO" id="GO:0000978">
    <property type="term" value="F:RNA polymerase II cis-regulatory region sequence-specific DNA binding"/>
    <property type="evidence" value="ECO:0007669"/>
    <property type="project" value="TreeGrafter"/>
</dbReference>
<comment type="caution">
    <text evidence="3">The sequence shown here is derived from an EMBL/GenBank/DDBJ whole genome shotgun (WGS) entry which is preliminary data.</text>
</comment>
<dbReference type="EMBL" id="BRZM01000018">
    <property type="protein sequence ID" value="GLD53631.1"/>
    <property type="molecule type" value="Genomic_DNA"/>
</dbReference>
<dbReference type="InterPro" id="IPR000837">
    <property type="entry name" value="AP-1"/>
</dbReference>
<feature type="compositionally biased region" description="Polar residues" evidence="1">
    <location>
        <begin position="158"/>
        <end position="177"/>
    </location>
</feature>
<evidence type="ECO:0000259" key="2">
    <source>
        <dbReference type="PROSITE" id="PS50217"/>
    </source>
</evidence>
<feature type="region of interest" description="Disordered" evidence="1">
    <location>
        <begin position="24"/>
        <end position="102"/>
    </location>
</feature>
<feature type="domain" description="BZIP" evidence="2">
    <location>
        <begin position="70"/>
        <end position="133"/>
    </location>
</feature>
<reference evidence="3" key="1">
    <citation type="submission" date="2022-08" db="EMBL/GenBank/DDBJ databases">
        <title>Genome sequencing of akame (Lates japonicus).</title>
        <authorList>
            <person name="Hashiguchi Y."/>
            <person name="Takahashi H."/>
        </authorList>
    </citation>
    <scope>NUCLEOTIDE SEQUENCE</scope>
    <source>
        <strain evidence="3">Kochi</strain>
    </source>
</reference>
<keyword evidence="4" id="KW-1185">Reference proteome</keyword>
<dbReference type="InterPro" id="IPR004827">
    <property type="entry name" value="bZIP"/>
</dbReference>
<feature type="compositionally biased region" description="Polar residues" evidence="1">
    <location>
        <begin position="430"/>
        <end position="439"/>
    </location>
</feature>
<dbReference type="AlphaFoldDB" id="A0AAD3MHM1"/>
<evidence type="ECO:0000313" key="3">
    <source>
        <dbReference type="EMBL" id="GLD53631.1"/>
    </source>
</evidence>
<dbReference type="InterPro" id="IPR046347">
    <property type="entry name" value="bZIP_sf"/>
</dbReference>
<dbReference type="Pfam" id="PF07716">
    <property type="entry name" value="bZIP_2"/>
    <property type="match status" value="1"/>
</dbReference>
<dbReference type="PROSITE" id="PS00036">
    <property type="entry name" value="BZIP_BASIC"/>
    <property type="match status" value="1"/>
</dbReference>
<feature type="compositionally biased region" description="Polar residues" evidence="1">
    <location>
        <begin position="44"/>
        <end position="59"/>
    </location>
</feature>
<name>A0AAD3MHM1_LATJO</name>
<organism evidence="3 4">
    <name type="scientific">Lates japonicus</name>
    <name type="common">Japanese lates</name>
    <dbReference type="NCBI Taxonomy" id="270547"/>
    <lineage>
        <taxon>Eukaryota</taxon>
        <taxon>Metazoa</taxon>
        <taxon>Chordata</taxon>
        <taxon>Craniata</taxon>
        <taxon>Vertebrata</taxon>
        <taxon>Euteleostomi</taxon>
        <taxon>Actinopterygii</taxon>
        <taxon>Neopterygii</taxon>
        <taxon>Teleostei</taxon>
        <taxon>Neoteleostei</taxon>
        <taxon>Acanthomorphata</taxon>
        <taxon>Carangaria</taxon>
        <taxon>Carangaria incertae sedis</taxon>
        <taxon>Centropomidae</taxon>
        <taxon>Lates</taxon>
    </lineage>
</organism>
<evidence type="ECO:0000256" key="1">
    <source>
        <dbReference type="SAM" id="MobiDB-lite"/>
    </source>
</evidence>
<proteinExistence type="predicted"/>